<dbReference type="AlphaFoldDB" id="A0A0F8Y8P6"/>
<comment type="caution">
    <text evidence="9">The sequence shown here is derived from an EMBL/GenBank/DDBJ whole genome shotgun (WGS) entry which is preliminary data.</text>
</comment>
<keyword evidence="3" id="KW-0489">Methyltransferase</keyword>
<dbReference type="GO" id="GO:0003723">
    <property type="term" value="F:RNA binding"/>
    <property type="evidence" value="ECO:0007669"/>
    <property type="project" value="InterPro"/>
</dbReference>
<dbReference type="InterPro" id="IPR015947">
    <property type="entry name" value="PUA-like_sf"/>
</dbReference>
<dbReference type="Gene3D" id="3.30.750.80">
    <property type="entry name" value="RNA methyltransferase domain (HRMD) like"/>
    <property type="match status" value="1"/>
</dbReference>
<organism evidence="9">
    <name type="scientific">marine sediment metagenome</name>
    <dbReference type="NCBI Taxonomy" id="412755"/>
    <lineage>
        <taxon>unclassified sequences</taxon>
        <taxon>metagenomes</taxon>
        <taxon>ecological metagenomes</taxon>
    </lineage>
</organism>
<dbReference type="GO" id="GO:0008168">
    <property type="term" value="F:methyltransferase activity"/>
    <property type="evidence" value="ECO:0007669"/>
    <property type="project" value="UniProtKB-KW"/>
</dbReference>
<evidence type="ECO:0000259" key="7">
    <source>
        <dbReference type="Pfam" id="PF10672"/>
    </source>
</evidence>
<evidence type="ECO:0008006" key="10">
    <source>
        <dbReference type="Google" id="ProtNLM"/>
    </source>
</evidence>
<gene>
    <name evidence="9" type="ORF">LCGC14_2927620</name>
</gene>
<comment type="similarity">
    <text evidence="6">Belongs to the methyltransferase superfamily. RlmI family.</text>
</comment>
<dbReference type="InterPro" id="IPR019614">
    <property type="entry name" value="SAM-dep_methyl-trfase"/>
</dbReference>
<keyword evidence="2" id="KW-0963">Cytoplasm</keyword>
<dbReference type="CDD" id="cd11572">
    <property type="entry name" value="RlmI_M_like"/>
    <property type="match status" value="1"/>
</dbReference>
<feature type="domain" description="S-adenosylmethionine-dependent methyltransferase" evidence="7">
    <location>
        <begin position="177"/>
        <end position="342"/>
    </location>
</feature>
<evidence type="ECO:0000256" key="2">
    <source>
        <dbReference type="ARBA" id="ARBA00022490"/>
    </source>
</evidence>
<keyword evidence="5" id="KW-0949">S-adenosyl-L-methionine</keyword>
<dbReference type="PANTHER" id="PTHR42873:SF1">
    <property type="entry name" value="S-ADENOSYLMETHIONINE-DEPENDENT METHYLTRANSFERASE DOMAIN-CONTAINING PROTEIN"/>
    <property type="match status" value="1"/>
</dbReference>
<feature type="domain" description="RlmI-like PUA" evidence="8">
    <location>
        <begin position="9"/>
        <end position="69"/>
    </location>
</feature>
<dbReference type="SUPFAM" id="SSF53335">
    <property type="entry name" value="S-adenosyl-L-methionine-dependent methyltransferases"/>
    <property type="match status" value="1"/>
</dbReference>
<dbReference type="EMBL" id="LAZR01058354">
    <property type="protein sequence ID" value="KKK70075.1"/>
    <property type="molecule type" value="Genomic_DNA"/>
</dbReference>
<dbReference type="InterPro" id="IPR036974">
    <property type="entry name" value="PUA_sf"/>
</dbReference>
<dbReference type="Gene3D" id="2.30.130.10">
    <property type="entry name" value="PUA domain"/>
    <property type="match status" value="1"/>
</dbReference>
<proteinExistence type="inferred from homology"/>
<accession>A0A0F8Y8P6</accession>
<dbReference type="SUPFAM" id="SSF88697">
    <property type="entry name" value="PUA domain-like"/>
    <property type="match status" value="1"/>
</dbReference>
<dbReference type="CDD" id="cd02440">
    <property type="entry name" value="AdoMet_MTases"/>
    <property type="match status" value="1"/>
</dbReference>
<sequence>MTRDRPQAVVLRKNLTRSIRQGHPWIYRDALDVRVIPDNGALVEIHTGDGRPIARGFWDERSPIAVRVLESGGPGHRFADADTLVAARLRAALDRRLERLDLAKTNVFRWVHGESDLLPGVHVDLYADTAVVRFDGDGARAFYYPLEPRLRLGAGPRLPIRVVLDRSARELGAKEDEREIQENGVRFVVDLAHGQKGGLFIDQRENRIRVAERARGKSVLNLFGYTGGFALHAAVAGARTSDTVDVARPAIEAARRNFQLNQLPLDRARFHAADVFAFLTEAIRRGDRWDIVISDPPSFAPKKDAVPAARQAYQRLHKLASAVTAQGGLLCASSCSSHFGKDDFLAS</sequence>
<dbReference type="GO" id="GO:0032259">
    <property type="term" value="P:methylation"/>
    <property type="evidence" value="ECO:0007669"/>
    <property type="project" value="UniProtKB-KW"/>
</dbReference>
<evidence type="ECO:0000256" key="6">
    <source>
        <dbReference type="ARBA" id="ARBA00038091"/>
    </source>
</evidence>
<feature type="non-terminal residue" evidence="9">
    <location>
        <position position="347"/>
    </location>
</feature>
<dbReference type="Pfam" id="PF10672">
    <property type="entry name" value="Methyltrans_SAM"/>
    <property type="match status" value="1"/>
</dbReference>
<dbReference type="CDD" id="cd21153">
    <property type="entry name" value="PUA_RlmI"/>
    <property type="match status" value="1"/>
</dbReference>
<evidence type="ECO:0000256" key="3">
    <source>
        <dbReference type="ARBA" id="ARBA00022603"/>
    </source>
</evidence>
<name>A0A0F8Y8P6_9ZZZZ</name>
<protein>
    <recommendedName>
        <fullName evidence="10">Class I SAM-dependent rRNA methyltransferase</fullName>
    </recommendedName>
</protein>
<reference evidence="9" key="1">
    <citation type="journal article" date="2015" name="Nature">
        <title>Complex archaea that bridge the gap between prokaryotes and eukaryotes.</title>
        <authorList>
            <person name="Spang A."/>
            <person name="Saw J.H."/>
            <person name="Jorgensen S.L."/>
            <person name="Zaremba-Niedzwiedzka K."/>
            <person name="Martijn J."/>
            <person name="Lind A.E."/>
            <person name="van Eijk R."/>
            <person name="Schleper C."/>
            <person name="Guy L."/>
            <person name="Ettema T.J."/>
        </authorList>
    </citation>
    <scope>NUCLEOTIDE SEQUENCE</scope>
</reference>
<evidence type="ECO:0000256" key="1">
    <source>
        <dbReference type="ARBA" id="ARBA00004496"/>
    </source>
</evidence>
<comment type="subcellular location">
    <subcellularLocation>
        <location evidence="1">Cytoplasm</location>
    </subcellularLocation>
</comment>
<dbReference type="InterPro" id="IPR041532">
    <property type="entry name" value="RlmI-like_PUA"/>
</dbReference>
<dbReference type="InterPro" id="IPR029063">
    <property type="entry name" value="SAM-dependent_MTases_sf"/>
</dbReference>
<dbReference type="PANTHER" id="PTHR42873">
    <property type="entry name" value="RIBOSOMAL RNA LARGE SUBUNIT METHYLTRANSFERASE"/>
    <property type="match status" value="1"/>
</dbReference>
<dbReference type="Pfam" id="PF17785">
    <property type="entry name" value="PUA_3"/>
    <property type="match status" value="1"/>
</dbReference>
<dbReference type="GO" id="GO:0005737">
    <property type="term" value="C:cytoplasm"/>
    <property type="evidence" value="ECO:0007669"/>
    <property type="project" value="UniProtKB-SubCell"/>
</dbReference>
<evidence type="ECO:0000313" key="9">
    <source>
        <dbReference type="EMBL" id="KKK70075.1"/>
    </source>
</evidence>
<keyword evidence="4" id="KW-0808">Transferase</keyword>
<evidence type="ECO:0000256" key="4">
    <source>
        <dbReference type="ARBA" id="ARBA00022679"/>
    </source>
</evidence>
<evidence type="ECO:0000259" key="8">
    <source>
        <dbReference type="Pfam" id="PF17785"/>
    </source>
</evidence>
<evidence type="ECO:0000256" key="5">
    <source>
        <dbReference type="ARBA" id="ARBA00022691"/>
    </source>
</evidence>
<dbReference type="Gene3D" id="3.40.50.150">
    <property type="entry name" value="Vaccinia Virus protein VP39"/>
    <property type="match status" value="1"/>
</dbReference>